<protein>
    <submittedName>
        <fullName evidence="1">Uncharacterized protein</fullName>
    </submittedName>
</protein>
<reference evidence="1 2" key="2">
    <citation type="journal article" date="2022" name="Mol. Ecol. Resour.">
        <title>The genomes of chicory, endive, great burdock and yacon provide insights into Asteraceae paleo-polyploidization history and plant inulin production.</title>
        <authorList>
            <person name="Fan W."/>
            <person name="Wang S."/>
            <person name="Wang H."/>
            <person name="Wang A."/>
            <person name="Jiang F."/>
            <person name="Liu H."/>
            <person name="Zhao H."/>
            <person name="Xu D."/>
            <person name="Zhang Y."/>
        </authorList>
    </citation>
    <scope>NUCLEOTIDE SEQUENCE [LARGE SCALE GENOMIC DNA]</scope>
    <source>
        <strain evidence="2">cv. Punajuju</strain>
        <tissue evidence="1">Leaves</tissue>
    </source>
</reference>
<evidence type="ECO:0000313" key="1">
    <source>
        <dbReference type="EMBL" id="KAI3690652.1"/>
    </source>
</evidence>
<dbReference type="EMBL" id="CM042017">
    <property type="protein sequence ID" value="KAI3690652.1"/>
    <property type="molecule type" value="Genomic_DNA"/>
</dbReference>
<evidence type="ECO:0000313" key="2">
    <source>
        <dbReference type="Proteomes" id="UP001055811"/>
    </source>
</evidence>
<sequence length="117" mass="13345">MAVIRAAMAGGLCDIIHGYQFGKYKVYWQDAFTFEYDKAGLSRIIGISVQVLISTILIHSSCSGYICPGVYLSRKREKIKEKREKRKMPYLTHYDESYPTNPTSVFCGEKASTRLFT</sequence>
<accession>A0ACB8YY30</accession>
<name>A0ACB8YY30_CICIN</name>
<organism evidence="1 2">
    <name type="scientific">Cichorium intybus</name>
    <name type="common">Chicory</name>
    <dbReference type="NCBI Taxonomy" id="13427"/>
    <lineage>
        <taxon>Eukaryota</taxon>
        <taxon>Viridiplantae</taxon>
        <taxon>Streptophyta</taxon>
        <taxon>Embryophyta</taxon>
        <taxon>Tracheophyta</taxon>
        <taxon>Spermatophyta</taxon>
        <taxon>Magnoliopsida</taxon>
        <taxon>eudicotyledons</taxon>
        <taxon>Gunneridae</taxon>
        <taxon>Pentapetalae</taxon>
        <taxon>asterids</taxon>
        <taxon>campanulids</taxon>
        <taxon>Asterales</taxon>
        <taxon>Asteraceae</taxon>
        <taxon>Cichorioideae</taxon>
        <taxon>Cichorieae</taxon>
        <taxon>Cichoriinae</taxon>
        <taxon>Cichorium</taxon>
    </lineage>
</organism>
<keyword evidence="2" id="KW-1185">Reference proteome</keyword>
<dbReference type="Proteomes" id="UP001055811">
    <property type="component" value="Linkage Group LG09"/>
</dbReference>
<comment type="caution">
    <text evidence="1">The sequence shown here is derived from an EMBL/GenBank/DDBJ whole genome shotgun (WGS) entry which is preliminary data.</text>
</comment>
<gene>
    <name evidence="1" type="ORF">L2E82_48831</name>
</gene>
<proteinExistence type="predicted"/>
<reference evidence="2" key="1">
    <citation type="journal article" date="2022" name="Mol. Ecol. Resour.">
        <title>The genomes of chicory, endive, great burdock and yacon provide insights into Asteraceae palaeo-polyploidization history and plant inulin production.</title>
        <authorList>
            <person name="Fan W."/>
            <person name="Wang S."/>
            <person name="Wang H."/>
            <person name="Wang A."/>
            <person name="Jiang F."/>
            <person name="Liu H."/>
            <person name="Zhao H."/>
            <person name="Xu D."/>
            <person name="Zhang Y."/>
        </authorList>
    </citation>
    <scope>NUCLEOTIDE SEQUENCE [LARGE SCALE GENOMIC DNA]</scope>
    <source>
        <strain evidence="2">cv. Punajuju</strain>
    </source>
</reference>